<accession>A0A8R7V1C7</accession>
<dbReference type="EnsemblPlants" id="TuG1812G0700000324.01.T02">
    <property type="protein sequence ID" value="TuG1812G0700000324.01.T02"/>
    <property type="gene ID" value="TuG1812G0700000324.01"/>
</dbReference>
<dbReference type="Gramene" id="TuG1812G0700000324.01.T02">
    <property type="protein sequence ID" value="TuG1812G0700000324.01.T02"/>
    <property type="gene ID" value="TuG1812G0700000324.01"/>
</dbReference>
<sequence>MTPIRRRVHCGNADAPRRGSSGGAGAPWARWASGVAAGAAAPSMAARCPPPSGPHRRTLAVTGDCRDDCWSVAELATRAGSASVGERVRCPQCSRRGKA</sequence>
<dbReference type="EnsemblPlants" id="TuG1812G0700000324.01.T04">
    <property type="protein sequence ID" value="TuG1812G0700000324.01.T04"/>
    <property type="gene ID" value="TuG1812G0700000324.01"/>
</dbReference>
<keyword evidence="3" id="KW-1185">Reference proteome</keyword>
<dbReference type="EnsemblPlants" id="TuG1812G0700000324.01.T03">
    <property type="protein sequence ID" value="TuG1812G0700000324.01.T03"/>
    <property type="gene ID" value="TuG1812G0700000324.01"/>
</dbReference>
<dbReference type="AlphaFoldDB" id="A0A8R7V1C7"/>
<reference evidence="3" key="1">
    <citation type="journal article" date="2013" name="Nature">
        <title>Draft genome of the wheat A-genome progenitor Triticum urartu.</title>
        <authorList>
            <person name="Ling H.Q."/>
            <person name="Zhao S."/>
            <person name="Liu D."/>
            <person name="Wang J."/>
            <person name="Sun H."/>
            <person name="Zhang C."/>
            <person name="Fan H."/>
            <person name="Li D."/>
            <person name="Dong L."/>
            <person name="Tao Y."/>
            <person name="Gao C."/>
            <person name="Wu H."/>
            <person name="Li Y."/>
            <person name="Cui Y."/>
            <person name="Guo X."/>
            <person name="Zheng S."/>
            <person name="Wang B."/>
            <person name="Yu K."/>
            <person name="Liang Q."/>
            <person name="Yang W."/>
            <person name="Lou X."/>
            <person name="Chen J."/>
            <person name="Feng M."/>
            <person name="Jian J."/>
            <person name="Zhang X."/>
            <person name="Luo G."/>
            <person name="Jiang Y."/>
            <person name="Liu J."/>
            <person name="Wang Z."/>
            <person name="Sha Y."/>
            <person name="Zhang B."/>
            <person name="Wu H."/>
            <person name="Tang D."/>
            <person name="Shen Q."/>
            <person name="Xue P."/>
            <person name="Zou S."/>
            <person name="Wang X."/>
            <person name="Liu X."/>
            <person name="Wang F."/>
            <person name="Yang Y."/>
            <person name="An X."/>
            <person name="Dong Z."/>
            <person name="Zhang K."/>
            <person name="Zhang X."/>
            <person name="Luo M.C."/>
            <person name="Dvorak J."/>
            <person name="Tong Y."/>
            <person name="Wang J."/>
            <person name="Yang H."/>
            <person name="Li Z."/>
            <person name="Wang D."/>
            <person name="Zhang A."/>
            <person name="Wang J."/>
        </authorList>
    </citation>
    <scope>NUCLEOTIDE SEQUENCE</scope>
    <source>
        <strain evidence="3">cv. G1812</strain>
    </source>
</reference>
<feature type="region of interest" description="Disordered" evidence="1">
    <location>
        <begin position="1"/>
        <end position="27"/>
    </location>
</feature>
<dbReference type="Gramene" id="TuG1812G0700000324.01.T04">
    <property type="protein sequence ID" value="TuG1812G0700000324.01.T04"/>
    <property type="gene ID" value="TuG1812G0700000324.01"/>
</dbReference>
<name>A0A8R7V1C7_TRIUA</name>
<organism evidence="2 3">
    <name type="scientific">Triticum urartu</name>
    <name type="common">Red wild einkorn</name>
    <name type="synonym">Crithodium urartu</name>
    <dbReference type="NCBI Taxonomy" id="4572"/>
    <lineage>
        <taxon>Eukaryota</taxon>
        <taxon>Viridiplantae</taxon>
        <taxon>Streptophyta</taxon>
        <taxon>Embryophyta</taxon>
        <taxon>Tracheophyta</taxon>
        <taxon>Spermatophyta</taxon>
        <taxon>Magnoliopsida</taxon>
        <taxon>Liliopsida</taxon>
        <taxon>Poales</taxon>
        <taxon>Poaceae</taxon>
        <taxon>BOP clade</taxon>
        <taxon>Pooideae</taxon>
        <taxon>Triticodae</taxon>
        <taxon>Triticeae</taxon>
        <taxon>Triticinae</taxon>
        <taxon>Triticum</taxon>
    </lineage>
</organism>
<evidence type="ECO:0000313" key="3">
    <source>
        <dbReference type="Proteomes" id="UP000015106"/>
    </source>
</evidence>
<reference evidence="2" key="2">
    <citation type="submission" date="2018-03" db="EMBL/GenBank/DDBJ databases">
        <title>The Triticum urartu genome reveals the dynamic nature of wheat genome evolution.</title>
        <authorList>
            <person name="Ling H."/>
            <person name="Ma B."/>
            <person name="Shi X."/>
            <person name="Liu H."/>
            <person name="Dong L."/>
            <person name="Sun H."/>
            <person name="Cao Y."/>
            <person name="Gao Q."/>
            <person name="Zheng S."/>
            <person name="Li Y."/>
            <person name="Yu Y."/>
            <person name="Du H."/>
            <person name="Qi M."/>
            <person name="Li Y."/>
            <person name="Yu H."/>
            <person name="Cui Y."/>
            <person name="Wang N."/>
            <person name="Chen C."/>
            <person name="Wu H."/>
            <person name="Zhao Y."/>
            <person name="Zhang J."/>
            <person name="Li Y."/>
            <person name="Zhou W."/>
            <person name="Zhang B."/>
            <person name="Hu W."/>
            <person name="Eijk M."/>
            <person name="Tang J."/>
            <person name="Witsenboer H."/>
            <person name="Zhao S."/>
            <person name="Li Z."/>
            <person name="Zhang A."/>
            <person name="Wang D."/>
            <person name="Liang C."/>
        </authorList>
    </citation>
    <scope>NUCLEOTIDE SEQUENCE [LARGE SCALE GENOMIC DNA]</scope>
    <source>
        <strain evidence="2">cv. G1812</strain>
    </source>
</reference>
<dbReference type="EnsemblPlants" id="TuG1812G0700000324.01.T05">
    <property type="protein sequence ID" value="TuG1812G0700000324.01.T05"/>
    <property type="gene ID" value="TuG1812G0700000324.01"/>
</dbReference>
<dbReference type="Gramene" id="TuG1812G0700000324.01.T03">
    <property type="protein sequence ID" value="TuG1812G0700000324.01.T03"/>
    <property type="gene ID" value="TuG1812G0700000324.01"/>
</dbReference>
<reference evidence="2" key="3">
    <citation type="submission" date="2022-06" db="UniProtKB">
        <authorList>
            <consortium name="EnsemblPlants"/>
        </authorList>
    </citation>
    <scope>IDENTIFICATION</scope>
</reference>
<evidence type="ECO:0000313" key="2">
    <source>
        <dbReference type="EnsemblPlants" id="TuG1812G0700000324.01.T04"/>
    </source>
</evidence>
<dbReference type="Gramene" id="TuG1812G0700000324.01.T05">
    <property type="protein sequence ID" value="TuG1812G0700000324.01.T05"/>
    <property type="gene ID" value="TuG1812G0700000324.01"/>
</dbReference>
<protein>
    <submittedName>
        <fullName evidence="2">Uncharacterized protein</fullName>
    </submittedName>
</protein>
<evidence type="ECO:0000256" key="1">
    <source>
        <dbReference type="SAM" id="MobiDB-lite"/>
    </source>
</evidence>
<proteinExistence type="predicted"/>
<dbReference type="Proteomes" id="UP000015106">
    <property type="component" value="Chromosome 7"/>
</dbReference>